<evidence type="ECO:0000256" key="6">
    <source>
        <dbReference type="ARBA" id="ARBA00022989"/>
    </source>
</evidence>
<feature type="domain" description="Pre-SET" evidence="13">
    <location>
        <begin position="206"/>
        <end position="267"/>
    </location>
</feature>
<comment type="subcellular location">
    <subcellularLocation>
        <location evidence="2">Chromosome</location>
    </subcellularLocation>
    <subcellularLocation>
        <location evidence="1">Endomembrane system</location>
        <topology evidence="1">Multi-pass membrane protein</topology>
    </subcellularLocation>
    <subcellularLocation>
        <location evidence="9">Nucleus</location>
    </subcellularLocation>
</comment>
<dbReference type="InterPro" id="IPR007728">
    <property type="entry name" value="Pre-SET_dom"/>
</dbReference>
<evidence type="ECO:0000256" key="7">
    <source>
        <dbReference type="ARBA" id="ARBA00023136"/>
    </source>
</evidence>
<protein>
    <submittedName>
        <fullName evidence="15">Histone-lysine N-methyltransferase, H3 lysine-9 specific SUVH1</fullName>
    </submittedName>
</protein>
<organism evidence="15">
    <name type="scientific">Sesamum radiatum</name>
    <name type="common">Black benniseed</name>
    <dbReference type="NCBI Taxonomy" id="300843"/>
    <lineage>
        <taxon>Eukaryota</taxon>
        <taxon>Viridiplantae</taxon>
        <taxon>Streptophyta</taxon>
        <taxon>Embryophyta</taxon>
        <taxon>Tracheophyta</taxon>
        <taxon>Spermatophyta</taxon>
        <taxon>Magnoliopsida</taxon>
        <taxon>eudicotyledons</taxon>
        <taxon>Gunneridae</taxon>
        <taxon>Pentapetalae</taxon>
        <taxon>asterids</taxon>
        <taxon>lamiids</taxon>
        <taxon>Lamiales</taxon>
        <taxon>Pedaliaceae</taxon>
        <taxon>Sesamum</taxon>
    </lineage>
</organism>
<evidence type="ECO:0000259" key="13">
    <source>
        <dbReference type="PROSITE" id="PS50867"/>
    </source>
</evidence>
<comment type="similarity">
    <text evidence="3">Belongs to the DHHC palmitoyltransferase family.</text>
</comment>
<evidence type="ECO:0000256" key="1">
    <source>
        <dbReference type="ARBA" id="ARBA00004127"/>
    </source>
</evidence>
<feature type="region of interest" description="Disordered" evidence="10">
    <location>
        <begin position="412"/>
        <end position="437"/>
    </location>
</feature>
<dbReference type="InterPro" id="IPR051357">
    <property type="entry name" value="H3K9_HMTase_SUVAR3-9"/>
</dbReference>
<accession>A0AAW2N9Y2</accession>
<evidence type="ECO:0000256" key="5">
    <source>
        <dbReference type="ARBA" id="ARBA00022692"/>
    </source>
</evidence>
<feature type="region of interest" description="Disordered" evidence="10">
    <location>
        <begin position="888"/>
        <end position="931"/>
    </location>
</feature>
<dbReference type="EMBL" id="JACGWJ010000020">
    <property type="protein sequence ID" value="KAL0339848.1"/>
    <property type="molecule type" value="Genomic_DNA"/>
</dbReference>
<gene>
    <name evidence="15" type="ORF">Sradi_4501600</name>
</gene>
<dbReference type="PROSITE" id="PS50216">
    <property type="entry name" value="DHHC"/>
    <property type="match status" value="1"/>
</dbReference>
<comment type="caution">
    <text evidence="15">The sequence shown here is derived from an EMBL/GenBank/DDBJ whole genome shotgun (WGS) entry which is preliminary data.</text>
</comment>
<feature type="domain" description="YDG" evidence="14">
    <location>
        <begin position="31"/>
        <end position="193"/>
    </location>
</feature>
<keyword evidence="6 11" id="KW-1133">Transmembrane helix</keyword>
<dbReference type="InterPro" id="IPR001594">
    <property type="entry name" value="Palmitoyltrfase_DHHC"/>
</dbReference>
<evidence type="ECO:0000256" key="2">
    <source>
        <dbReference type="ARBA" id="ARBA00004286"/>
    </source>
</evidence>
<keyword evidence="5 11" id="KW-0812">Transmembrane</keyword>
<dbReference type="Gene3D" id="2.170.270.10">
    <property type="entry name" value="SET domain"/>
    <property type="match status" value="1"/>
</dbReference>
<dbReference type="GO" id="GO:0012505">
    <property type="term" value="C:endomembrane system"/>
    <property type="evidence" value="ECO:0007669"/>
    <property type="project" value="UniProtKB-SubCell"/>
</dbReference>
<proteinExistence type="inferred from homology"/>
<evidence type="ECO:0000256" key="8">
    <source>
        <dbReference type="ARBA" id="ARBA00023242"/>
    </source>
</evidence>
<reference evidence="15" key="1">
    <citation type="submission" date="2020-06" db="EMBL/GenBank/DDBJ databases">
        <authorList>
            <person name="Li T."/>
            <person name="Hu X."/>
            <person name="Zhang T."/>
            <person name="Song X."/>
            <person name="Zhang H."/>
            <person name="Dai N."/>
            <person name="Sheng W."/>
            <person name="Hou X."/>
            <person name="Wei L."/>
        </authorList>
    </citation>
    <scope>NUCLEOTIDE SEQUENCE</scope>
    <source>
        <strain evidence="15">G02</strain>
        <tissue evidence="15">Leaf</tissue>
    </source>
</reference>
<feature type="transmembrane region" description="Helical" evidence="11">
    <location>
        <begin position="598"/>
        <end position="621"/>
    </location>
</feature>
<dbReference type="AlphaFoldDB" id="A0AAW2N9Y2"/>
<evidence type="ECO:0000259" key="14">
    <source>
        <dbReference type="PROSITE" id="PS51015"/>
    </source>
</evidence>
<dbReference type="Pfam" id="PF01529">
    <property type="entry name" value="DHHC"/>
    <property type="match status" value="1"/>
</dbReference>
<evidence type="ECO:0000256" key="10">
    <source>
        <dbReference type="SAM" id="MobiDB-lite"/>
    </source>
</evidence>
<dbReference type="PANTHER" id="PTHR45660">
    <property type="entry name" value="HISTONE-LYSINE N-METHYLTRANSFERASE SETMAR"/>
    <property type="match status" value="1"/>
</dbReference>
<evidence type="ECO:0000256" key="11">
    <source>
        <dbReference type="SAM" id="Phobius"/>
    </source>
</evidence>
<dbReference type="GO" id="GO:0003690">
    <property type="term" value="F:double-stranded DNA binding"/>
    <property type="evidence" value="ECO:0007669"/>
    <property type="project" value="TreeGrafter"/>
</dbReference>
<dbReference type="SMART" id="SM00468">
    <property type="entry name" value="PreSET"/>
    <property type="match status" value="1"/>
</dbReference>
<dbReference type="Pfam" id="PF00856">
    <property type="entry name" value="SET"/>
    <property type="match status" value="1"/>
</dbReference>
<dbReference type="GO" id="GO:0008270">
    <property type="term" value="F:zinc ion binding"/>
    <property type="evidence" value="ECO:0007669"/>
    <property type="project" value="InterPro"/>
</dbReference>
<dbReference type="SUPFAM" id="SSF88697">
    <property type="entry name" value="PUA domain-like"/>
    <property type="match status" value="1"/>
</dbReference>
<feature type="transmembrane region" description="Helical" evidence="11">
    <location>
        <begin position="761"/>
        <end position="786"/>
    </location>
</feature>
<dbReference type="InterPro" id="IPR003105">
    <property type="entry name" value="SRA_YDG"/>
</dbReference>
<evidence type="ECO:0000256" key="9">
    <source>
        <dbReference type="PROSITE-ProRule" id="PRU00358"/>
    </source>
</evidence>
<reference evidence="15" key="2">
    <citation type="journal article" date="2024" name="Plant">
        <title>Genomic evolution and insights into agronomic trait innovations of Sesamum species.</title>
        <authorList>
            <person name="Miao H."/>
            <person name="Wang L."/>
            <person name="Qu L."/>
            <person name="Liu H."/>
            <person name="Sun Y."/>
            <person name="Le M."/>
            <person name="Wang Q."/>
            <person name="Wei S."/>
            <person name="Zheng Y."/>
            <person name="Lin W."/>
            <person name="Duan Y."/>
            <person name="Cao H."/>
            <person name="Xiong S."/>
            <person name="Wang X."/>
            <person name="Wei L."/>
            <person name="Li C."/>
            <person name="Ma Q."/>
            <person name="Ju M."/>
            <person name="Zhao R."/>
            <person name="Li G."/>
            <person name="Mu C."/>
            <person name="Tian Q."/>
            <person name="Mei H."/>
            <person name="Zhang T."/>
            <person name="Gao T."/>
            <person name="Zhang H."/>
        </authorList>
    </citation>
    <scope>NUCLEOTIDE SEQUENCE</scope>
    <source>
        <strain evidence="15">G02</strain>
    </source>
</reference>
<name>A0AAW2N9Y2_SESRA</name>
<dbReference type="Pfam" id="PF05033">
    <property type="entry name" value="Pre-SET"/>
    <property type="match status" value="1"/>
</dbReference>
<keyword evidence="7 11" id="KW-0472">Membrane</keyword>
<dbReference type="PROSITE" id="PS50867">
    <property type="entry name" value="PRE_SET"/>
    <property type="match status" value="1"/>
</dbReference>
<dbReference type="GO" id="GO:0005634">
    <property type="term" value="C:nucleus"/>
    <property type="evidence" value="ECO:0007669"/>
    <property type="project" value="UniProtKB-SubCell"/>
</dbReference>
<keyword evidence="8 9" id="KW-0539">Nucleus</keyword>
<dbReference type="PROSITE" id="PS50280">
    <property type="entry name" value="SET"/>
    <property type="match status" value="1"/>
</dbReference>
<keyword evidence="4" id="KW-0158">Chromosome</keyword>
<feature type="transmembrane region" description="Helical" evidence="11">
    <location>
        <begin position="721"/>
        <end position="741"/>
    </location>
</feature>
<dbReference type="SMART" id="SM00466">
    <property type="entry name" value="SRA"/>
    <property type="match status" value="1"/>
</dbReference>
<dbReference type="InterPro" id="IPR001214">
    <property type="entry name" value="SET_dom"/>
</dbReference>
<dbReference type="Gene3D" id="2.30.280.10">
    <property type="entry name" value="SRA-YDG"/>
    <property type="match status" value="1"/>
</dbReference>
<dbReference type="InterPro" id="IPR036987">
    <property type="entry name" value="SRA-YDG_sf"/>
</dbReference>
<dbReference type="PANTHER" id="PTHR45660:SF13">
    <property type="entry name" value="HISTONE-LYSINE N-METHYLTRANSFERASE SETMAR"/>
    <property type="match status" value="1"/>
</dbReference>
<evidence type="ECO:0000313" key="15">
    <source>
        <dbReference type="EMBL" id="KAL0339848.1"/>
    </source>
</evidence>
<feature type="domain" description="SET" evidence="12">
    <location>
        <begin position="270"/>
        <end position="406"/>
    </location>
</feature>
<dbReference type="GO" id="GO:0016409">
    <property type="term" value="F:palmitoyltransferase activity"/>
    <property type="evidence" value="ECO:0007669"/>
    <property type="project" value="InterPro"/>
</dbReference>
<dbReference type="InterPro" id="IPR046341">
    <property type="entry name" value="SET_dom_sf"/>
</dbReference>
<dbReference type="SUPFAM" id="SSF82199">
    <property type="entry name" value="SET domain"/>
    <property type="match status" value="1"/>
</dbReference>
<dbReference type="SMART" id="SM00317">
    <property type="entry name" value="SET"/>
    <property type="match status" value="1"/>
</dbReference>
<evidence type="ECO:0000256" key="3">
    <source>
        <dbReference type="ARBA" id="ARBA00008574"/>
    </source>
</evidence>
<sequence length="931" mass="103293">MAPGLSRRPDLKAGTLLMTKGVRTNTIKRIGHVPGVEVGDIFFFRMELCIVGLHSPSMAGIDYMSVKITMDEEPIAVSIVSSGGYDDDGDDGDVLIYSGQGGVQRKDGQMFDQKLEREILLWKRVCTGPTMVPGQPEAFLLWKSIQQWKDGTAARTGIILPDLTSGAESLPVALVNDVDGEKGPAYFTYTPSLKYTKPFSASTPTSGCHCMGGCQPGDTHCPCNQKNDGLLAYSSLGVLLTNKSLIHECGQTCACPPNCRNRMSQAGVKVRLEVFKTKNKGWGLRSWDPIRSGGFICEYAGDVIQAFNAVDIVNGNDDNYIFDATRYYEPLEAVRDDSSGYGKAPFPLVISAKNNGNVARFMNHSCSPNVFWQPVLRENNNDSYLHIAFFAIRHIPPMQELTYDYGLVPPEKRDKGKKSSSKLMVGRGSTQSAVSEAEGVPKNQNVEYVLLDHLDESVVIVQEFMSVFLSSLSCLVLNSFQLPSEQGGFNGTKCGVELDYTITLLNLDKLSDHLGKRGENRRISIAFLMGGPQIKMLLCPPHARILPDHRQGFIKFGRVAILVFGPDGAVVLSTFLIGGPALAFCIRMLVWIPRTEVVYGHVVLIVGLVLTVLDLTFLYLTSARDPGIVPRNYRPPDSDGTVNGSTHSEWVNSGVPDLKLPRTKDLFVNGHTIRVKFCDTCLLYRPPRASHCSICNNCVQRFDHHCPWVGQCIGVRNYRTFFLFVSTSTILCLYVFIFSLLNLLREPVHIWTAMSGDVVSVILIVYCFISVWFVGGLSVFHSYLVSTNQTTYENFRYRYEKKENPYNQGVVKNLKEIFFSKKVPSLINFREWVTEEEDSVMESMTRKFGRDVNGKIDLEVGVLGKDGKPLPSILQNLDYGGIEDSLKKEKDGKAGPDPYFLPNDQEETYATENSTVADDATEVGGFEDLTM</sequence>
<evidence type="ECO:0000256" key="4">
    <source>
        <dbReference type="ARBA" id="ARBA00022454"/>
    </source>
</evidence>
<dbReference type="InterPro" id="IPR015947">
    <property type="entry name" value="PUA-like_sf"/>
</dbReference>
<dbReference type="GO" id="GO:0005694">
    <property type="term" value="C:chromosome"/>
    <property type="evidence" value="ECO:0007669"/>
    <property type="project" value="UniProtKB-SubCell"/>
</dbReference>
<dbReference type="PROSITE" id="PS51015">
    <property type="entry name" value="YDG"/>
    <property type="match status" value="1"/>
</dbReference>
<dbReference type="GO" id="GO:0042054">
    <property type="term" value="F:histone methyltransferase activity"/>
    <property type="evidence" value="ECO:0007669"/>
    <property type="project" value="InterPro"/>
</dbReference>
<feature type="transmembrane region" description="Helical" evidence="11">
    <location>
        <begin position="559"/>
        <end position="592"/>
    </location>
</feature>
<evidence type="ECO:0000259" key="12">
    <source>
        <dbReference type="PROSITE" id="PS50280"/>
    </source>
</evidence>
<dbReference type="Pfam" id="PF02182">
    <property type="entry name" value="SAD_SRA"/>
    <property type="match status" value="1"/>
</dbReference>